<sequence length="156" mass="17356">MSGLISELSVPAPWGEIKGKIWGPDDGYPVLCLHGWADNCASFDCLVPLLPKECRYVATDLVGHGLSSHRAPGVSYLLSDYVADVCRVVEDLQWTKFSIIGHSMVHLHVVFCFPQFGALYPEMVDVLVLLDSYGFVITRPVLIFVFFNQDIVVKIL</sequence>
<name>A0A672F4N1_SALFA</name>
<dbReference type="GO" id="GO:0016787">
    <property type="term" value="F:hydrolase activity"/>
    <property type="evidence" value="ECO:0007669"/>
    <property type="project" value="UniProtKB-KW"/>
</dbReference>
<keyword evidence="5" id="KW-1185">Reference proteome</keyword>
<evidence type="ECO:0000256" key="2">
    <source>
        <dbReference type="ARBA" id="ARBA00022801"/>
    </source>
</evidence>
<evidence type="ECO:0000313" key="5">
    <source>
        <dbReference type="Proteomes" id="UP000472267"/>
    </source>
</evidence>
<evidence type="ECO:0000313" key="4">
    <source>
        <dbReference type="Ensembl" id="ENSSFAP00005000823.1"/>
    </source>
</evidence>
<protein>
    <submittedName>
        <fullName evidence="4">Serine hydrolase like</fullName>
    </submittedName>
</protein>
<dbReference type="AlphaFoldDB" id="A0A672F4N1"/>
<organism evidence="4 5">
    <name type="scientific">Salarias fasciatus</name>
    <name type="common">Jewelled blenny</name>
    <name type="synonym">Blennius fasciatus</name>
    <dbReference type="NCBI Taxonomy" id="181472"/>
    <lineage>
        <taxon>Eukaryota</taxon>
        <taxon>Metazoa</taxon>
        <taxon>Chordata</taxon>
        <taxon>Craniata</taxon>
        <taxon>Vertebrata</taxon>
        <taxon>Euteleostomi</taxon>
        <taxon>Actinopterygii</taxon>
        <taxon>Neopterygii</taxon>
        <taxon>Teleostei</taxon>
        <taxon>Neoteleostei</taxon>
        <taxon>Acanthomorphata</taxon>
        <taxon>Ovalentaria</taxon>
        <taxon>Blenniimorphae</taxon>
        <taxon>Blenniiformes</taxon>
        <taxon>Blennioidei</taxon>
        <taxon>Blenniidae</taxon>
        <taxon>Salariinae</taxon>
        <taxon>Salarias</taxon>
    </lineage>
</organism>
<accession>A0A672F4N1</accession>
<evidence type="ECO:0000259" key="3">
    <source>
        <dbReference type="Pfam" id="PF00561"/>
    </source>
</evidence>
<feature type="domain" description="AB hydrolase-1" evidence="3">
    <location>
        <begin position="28"/>
        <end position="104"/>
    </location>
</feature>
<dbReference type="Pfam" id="PF00561">
    <property type="entry name" value="Abhydrolase_1"/>
    <property type="match status" value="1"/>
</dbReference>
<proteinExistence type="inferred from homology"/>
<dbReference type="GO" id="GO:0016020">
    <property type="term" value="C:membrane"/>
    <property type="evidence" value="ECO:0007669"/>
    <property type="project" value="TreeGrafter"/>
</dbReference>
<dbReference type="SUPFAM" id="SSF53474">
    <property type="entry name" value="alpha/beta-Hydrolases"/>
    <property type="match status" value="1"/>
</dbReference>
<reference evidence="4" key="2">
    <citation type="submission" date="2025-08" db="UniProtKB">
        <authorList>
            <consortium name="Ensembl"/>
        </authorList>
    </citation>
    <scope>IDENTIFICATION</scope>
</reference>
<dbReference type="InterPro" id="IPR050266">
    <property type="entry name" value="AB_hydrolase_sf"/>
</dbReference>
<reference evidence="4" key="1">
    <citation type="submission" date="2019-06" db="EMBL/GenBank/DDBJ databases">
        <authorList>
            <consortium name="Wellcome Sanger Institute Data Sharing"/>
        </authorList>
    </citation>
    <scope>NUCLEOTIDE SEQUENCE [LARGE SCALE GENOMIC DNA]</scope>
</reference>
<dbReference type="InterPro" id="IPR029058">
    <property type="entry name" value="AB_hydrolase_fold"/>
</dbReference>
<dbReference type="Gene3D" id="3.40.50.1820">
    <property type="entry name" value="alpha/beta hydrolase"/>
    <property type="match status" value="1"/>
</dbReference>
<dbReference type="InterPro" id="IPR000073">
    <property type="entry name" value="AB_hydrolase_1"/>
</dbReference>
<comment type="similarity">
    <text evidence="1">Belongs to the AB hydrolase superfamily.</text>
</comment>
<dbReference type="Ensembl" id="ENSSFAT00005000857.1">
    <property type="protein sequence ID" value="ENSSFAP00005000823.1"/>
    <property type="gene ID" value="ENSSFAG00005000564.1"/>
</dbReference>
<dbReference type="PANTHER" id="PTHR43798">
    <property type="entry name" value="MONOACYLGLYCEROL LIPASE"/>
    <property type="match status" value="1"/>
</dbReference>
<dbReference type="Proteomes" id="UP000472267">
    <property type="component" value="Chromosome 6"/>
</dbReference>
<reference evidence="4" key="3">
    <citation type="submission" date="2025-09" db="UniProtKB">
        <authorList>
            <consortium name="Ensembl"/>
        </authorList>
    </citation>
    <scope>IDENTIFICATION</scope>
</reference>
<keyword evidence="2" id="KW-0378">Hydrolase</keyword>
<dbReference type="PANTHER" id="PTHR43798:SF14">
    <property type="entry name" value="SERINE HYDROLASE-LIKE PROTEIN DDB_G0286239"/>
    <property type="match status" value="1"/>
</dbReference>
<evidence type="ECO:0000256" key="1">
    <source>
        <dbReference type="ARBA" id="ARBA00008645"/>
    </source>
</evidence>